<evidence type="ECO:0000256" key="5">
    <source>
        <dbReference type="ARBA" id="ARBA00023274"/>
    </source>
</evidence>
<proteinExistence type="inferred from homology"/>
<name>A0A2M7FNW7_9BACT</name>
<dbReference type="GO" id="GO:0003735">
    <property type="term" value="F:structural constituent of ribosome"/>
    <property type="evidence" value="ECO:0007669"/>
    <property type="project" value="InterPro"/>
</dbReference>
<evidence type="ECO:0000256" key="4">
    <source>
        <dbReference type="ARBA" id="ARBA00022980"/>
    </source>
</evidence>
<evidence type="ECO:0000256" key="3">
    <source>
        <dbReference type="ARBA" id="ARBA00022884"/>
    </source>
</evidence>
<dbReference type="Proteomes" id="UP000230556">
    <property type="component" value="Unassembled WGS sequence"/>
</dbReference>
<evidence type="ECO:0000256" key="2">
    <source>
        <dbReference type="ARBA" id="ARBA00022730"/>
    </source>
</evidence>
<keyword evidence="5 7" id="KW-0687">Ribonucleoprotein</keyword>
<dbReference type="GO" id="GO:0006412">
    <property type="term" value="P:translation"/>
    <property type="evidence" value="ECO:0007669"/>
    <property type="project" value="UniProtKB-UniRule"/>
</dbReference>
<dbReference type="InterPro" id="IPR005484">
    <property type="entry name" value="Ribosomal_uL18_bac/plant/anim"/>
</dbReference>
<dbReference type="GO" id="GO:0022625">
    <property type="term" value="C:cytosolic large ribosomal subunit"/>
    <property type="evidence" value="ECO:0007669"/>
    <property type="project" value="TreeGrafter"/>
</dbReference>
<dbReference type="InterPro" id="IPR057268">
    <property type="entry name" value="Ribosomal_L18"/>
</dbReference>
<evidence type="ECO:0000256" key="1">
    <source>
        <dbReference type="ARBA" id="ARBA00007116"/>
    </source>
</evidence>
<keyword evidence="3 7" id="KW-0694">RNA-binding</keyword>
<dbReference type="AlphaFoldDB" id="A0A2M7FNW7"/>
<dbReference type="EMBL" id="PFFO01000104">
    <property type="protein sequence ID" value="PIW07659.1"/>
    <property type="molecule type" value="Genomic_DNA"/>
</dbReference>
<sequence>MKSSLRPRLSVYRSNMHTWAQIIDDIKGTTIVAASTKVLSLKSKGTKLEQSTAVGTEIAHLAKAKKITKVVFDRGAYKFHGRVKAVAQAARAGGLEF</sequence>
<dbReference type="PANTHER" id="PTHR12899:SF3">
    <property type="entry name" value="LARGE RIBOSOMAL SUBUNIT PROTEIN UL18M"/>
    <property type="match status" value="1"/>
</dbReference>
<dbReference type="PANTHER" id="PTHR12899">
    <property type="entry name" value="39S RIBOSOMAL PROTEIN L18, MITOCHONDRIAL"/>
    <property type="match status" value="1"/>
</dbReference>
<dbReference type="SUPFAM" id="SSF53137">
    <property type="entry name" value="Translational machinery components"/>
    <property type="match status" value="1"/>
</dbReference>
<evidence type="ECO:0000256" key="6">
    <source>
        <dbReference type="ARBA" id="ARBA00035197"/>
    </source>
</evidence>
<dbReference type="CDD" id="cd00432">
    <property type="entry name" value="Ribosomal_L18_L5e"/>
    <property type="match status" value="1"/>
</dbReference>
<dbReference type="HAMAP" id="MF_01337_B">
    <property type="entry name" value="Ribosomal_uL18_B"/>
    <property type="match status" value="1"/>
</dbReference>
<dbReference type="GO" id="GO:0008097">
    <property type="term" value="F:5S rRNA binding"/>
    <property type="evidence" value="ECO:0007669"/>
    <property type="project" value="TreeGrafter"/>
</dbReference>
<accession>A0A2M7FNW7</accession>
<comment type="function">
    <text evidence="7">This is one of the proteins that bind and probably mediate the attachment of the 5S RNA into the large ribosomal subunit, where it forms part of the central protuberance.</text>
</comment>
<evidence type="ECO:0000313" key="8">
    <source>
        <dbReference type="EMBL" id="PIW07659.1"/>
    </source>
</evidence>
<comment type="subunit">
    <text evidence="7">Part of the 50S ribosomal subunit; part of the 5S rRNA/L5/L18/L25 subcomplex. Contacts the 5S and 23S rRNAs.</text>
</comment>
<evidence type="ECO:0000313" key="9">
    <source>
        <dbReference type="Proteomes" id="UP000230556"/>
    </source>
</evidence>
<keyword evidence="4 7" id="KW-0689">Ribosomal protein</keyword>
<dbReference type="NCBIfam" id="TIGR00060">
    <property type="entry name" value="L18_bact"/>
    <property type="match status" value="1"/>
</dbReference>
<dbReference type="Pfam" id="PF00861">
    <property type="entry name" value="Ribosomal_L18p"/>
    <property type="match status" value="1"/>
</dbReference>
<dbReference type="Gene3D" id="3.30.420.100">
    <property type="match status" value="1"/>
</dbReference>
<reference evidence="9" key="1">
    <citation type="submission" date="2017-09" db="EMBL/GenBank/DDBJ databases">
        <title>Depth-based differentiation of microbial function through sediment-hosted aquifers and enrichment of novel symbionts in the deep terrestrial subsurface.</title>
        <authorList>
            <person name="Probst A.J."/>
            <person name="Ladd B."/>
            <person name="Jarett J.K."/>
            <person name="Geller-Mcgrath D.E."/>
            <person name="Sieber C.M.K."/>
            <person name="Emerson J.B."/>
            <person name="Anantharaman K."/>
            <person name="Thomas B.C."/>
            <person name="Malmstrom R."/>
            <person name="Stieglmeier M."/>
            <person name="Klingl A."/>
            <person name="Woyke T."/>
            <person name="Ryan C.M."/>
            <person name="Banfield J.F."/>
        </authorList>
    </citation>
    <scope>NUCLEOTIDE SEQUENCE [LARGE SCALE GENOMIC DNA]</scope>
</reference>
<organism evidence="8 9">
    <name type="scientific">Candidatus Collierbacteria bacterium CG17_big_fil_post_rev_8_21_14_2_50_45_7</name>
    <dbReference type="NCBI Taxonomy" id="1974536"/>
    <lineage>
        <taxon>Bacteria</taxon>
        <taxon>Candidatus Collieribacteriota</taxon>
    </lineage>
</organism>
<gene>
    <name evidence="7" type="primary">rplR</name>
    <name evidence="8" type="ORF">COW38_02445</name>
</gene>
<dbReference type="InterPro" id="IPR004389">
    <property type="entry name" value="Ribosomal_uL18_bac-type"/>
</dbReference>
<keyword evidence="2 7" id="KW-0699">rRNA-binding</keyword>
<protein>
    <recommendedName>
        <fullName evidence="6 7">Large ribosomal subunit protein uL18</fullName>
    </recommendedName>
</protein>
<evidence type="ECO:0000256" key="7">
    <source>
        <dbReference type="HAMAP-Rule" id="MF_01337"/>
    </source>
</evidence>
<comment type="similarity">
    <text evidence="1 7">Belongs to the universal ribosomal protein uL18 family.</text>
</comment>
<comment type="caution">
    <text evidence="8">The sequence shown here is derived from an EMBL/GenBank/DDBJ whole genome shotgun (WGS) entry which is preliminary data.</text>
</comment>